<evidence type="ECO:0000313" key="3">
    <source>
        <dbReference type="Proteomes" id="UP000078348"/>
    </source>
</evidence>
<feature type="region of interest" description="Disordered" evidence="1">
    <location>
        <begin position="237"/>
        <end position="282"/>
    </location>
</feature>
<gene>
    <name evidence="2" type="ORF">AV274_4141</name>
</gene>
<dbReference type="OrthoDB" id="58761at2759"/>
<name>A0A196SB21_BLAHN</name>
<accession>A0A196SB21</accession>
<organism evidence="2 3">
    <name type="scientific">Blastocystis sp. subtype 1 (strain ATCC 50177 / NandII)</name>
    <dbReference type="NCBI Taxonomy" id="478820"/>
    <lineage>
        <taxon>Eukaryota</taxon>
        <taxon>Sar</taxon>
        <taxon>Stramenopiles</taxon>
        <taxon>Bigyra</taxon>
        <taxon>Opalozoa</taxon>
        <taxon>Opalinata</taxon>
        <taxon>Blastocystidae</taxon>
        <taxon>Blastocystis</taxon>
    </lineage>
</organism>
<feature type="compositionally biased region" description="Polar residues" evidence="1">
    <location>
        <begin position="242"/>
        <end position="276"/>
    </location>
</feature>
<keyword evidence="3" id="KW-1185">Reference proteome</keyword>
<dbReference type="AlphaFoldDB" id="A0A196SB21"/>
<comment type="caution">
    <text evidence="2">The sequence shown here is derived from an EMBL/GenBank/DDBJ whole genome shotgun (WGS) entry which is preliminary data.</text>
</comment>
<proteinExistence type="predicted"/>
<reference evidence="2 3" key="1">
    <citation type="submission" date="2016-05" db="EMBL/GenBank/DDBJ databases">
        <title>Nuclear genome of Blastocystis sp. subtype 1 NandII.</title>
        <authorList>
            <person name="Gentekaki E."/>
            <person name="Curtis B."/>
            <person name="Stairs C."/>
            <person name="Eme L."/>
            <person name="Herman E."/>
            <person name="Klimes V."/>
            <person name="Arias M.C."/>
            <person name="Elias M."/>
            <person name="Hilliou F."/>
            <person name="Klute M."/>
            <person name="Malik S.-B."/>
            <person name="Pightling A."/>
            <person name="Rachubinski R."/>
            <person name="Salas D."/>
            <person name="Schlacht A."/>
            <person name="Suga H."/>
            <person name="Archibald J."/>
            <person name="Ball S.G."/>
            <person name="Clark G."/>
            <person name="Dacks J."/>
            <person name="Van Der Giezen M."/>
            <person name="Tsaousis A."/>
            <person name="Roger A."/>
        </authorList>
    </citation>
    <scope>NUCLEOTIDE SEQUENCE [LARGE SCALE GENOMIC DNA]</scope>
    <source>
        <strain evidence="3">ATCC 50177 / NandII</strain>
    </source>
</reference>
<evidence type="ECO:0000313" key="2">
    <source>
        <dbReference type="EMBL" id="OAO14218.1"/>
    </source>
</evidence>
<dbReference type="Proteomes" id="UP000078348">
    <property type="component" value="Unassembled WGS sequence"/>
</dbReference>
<sequence length="425" mass="47327">MAPAQNSNDEELLRKIRETVDYMSFAVKKDTTVSGSMGFKMKSESGKDMSFVMYIEDTENGKEAHGEFCDPEDADILATLPAEAFVRIYTGEVSVSAVTSLVLRGKVSVRNFDLNGVSSFMNSFEFSTEMWNRFYAYQDEVEERRRNAFKRLASYLHPFPYADALSFAFRPWLSVQSIQDIYCTSHGIPKLSDFMKSSTQPPLVTSPRIATAASVLSLPALDPVSDDELDEKEPVGMALSPIPSTSDDTISDMPTTLATEPSNDTVSGTVNDTGTDTPARGAESRWAKLEEAPSWSSVFVNPPLHRVLLRSIQRGVSHILANAGAGERHMAVTNYSAIPFGEAETEDYNRMMERVSQKLHSVFNTDSALDLTMYNDEAPMDVWSALPNQTQAPFDEFGRKYVWTLFNHKHTIQAKDTVKSLKNGH</sequence>
<dbReference type="EMBL" id="LXWW01000281">
    <property type="protein sequence ID" value="OAO14218.1"/>
    <property type="molecule type" value="Genomic_DNA"/>
</dbReference>
<evidence type="ECO:0000256" key="1">
    <source>
        <dbReference type="SAM" id="MobiDB-lite"/>
    </source>
</evidence>
<protein>
    <submittedName>
        <fullName evidence="2">Uncharacterized protein</fullName>
    </submittedName>
</protein>